<protein>
    <recommendedName>
        <fullName evidence="3 6">Alpha-galactosidase</fullName>
        <ecNumber evidence="3 6">3.2.1.22</ecNumber>
    </recommendedName>
    <alternativeName>
        <fullName evidence="6">Melibiase</fullName>
    </alternativeName>
</protein>
<keyword evidence="5 6" id="KW-0326">Glycosidase</keyword>
<dbReference type="Proteomes" id="UP001521184">
    <property type="component" value="Unassembled WGS sequence"/>
</dbReference>
<evidence type="ECO:0000313" key="7">
    <source>
        <dbReference type="EMBL" id="KAL1640127.1"/>
    </source>
</evidence>
<dbReference type="InterPro" id="IPR013785">
    <property type="entry name" value="Aldolase_TIM"/>
</dbReference>
<evidence type="ECO:0000256" key="3">
    <source>
        <dbReference type="ARBA" id="ARBA00012755"/>
    </source>
</evidence>
<dbReference type="Gene3D" id="3.20.20.70">
    <property type="entry name" value="Aldolase class I"/>
    <property type="match status" value="1"/>
</dbReference>
<evidence type="ECO:0000256" key="1">
    <source>
        <dbReference type="ARBA" id="ARBA00001255"/>
    </source>
</evidence>
<comment type="catalytic activity">
    <reaction evidence="1 6">
        <text>Hydrolysis of terminal, non-reducing alpha-D-galactose residues in alpha-D-galactosides, including galactose oligosaccharides, galactomannans and galactolipids.</text>
        <dbReference type="EC" id="3.2.1.22"/>
    </reaction>
</comment>
<keyword evidence="8" id="KW-1185">Reference proteome</keyword>
<sequence length="234" mass="25217">MSPIRSMLLASCLDCTATPAPQPAPVFSGSQGYEEQDATPLQEIRNIGDINNNWNSVANIVASNAGITSYAAPEGFNDYDMLEVGKGELTEAEERAHFGLWAICKAPLLLGADLTKIINSSQAMIKNADVTRALSVSFADVPDLGAGTYSWTELYSGKAGSGDGVSWTFEVEHDMAIFKREIGIYDGLDFCNADKQLNGRSSDHDIGGDSWAVGPVRRTGLLRAHSMCELLYML</sequence>
<dbReference type="PRINTS" id="PR00740">
    <property type="entry name" value="GLHYDRLASE27"/>
</dbReference>
<evidence type="ECO:0000256" key="2">
    <source>
        <dbReference type="ARBA" id="ARBA00009743"/>
    </source>
</evidence>
<comment type="caution">
    <text evidence="7">The sequence shown here is derived from an EMBL/GenBank/DDBJ whole genome shotgun (WGS) entry which is preliminary data.</text>
</comment>
<accession>A0ABR3TKY3</accession>
<evidence type="ECO:0000256" key="6">
    <source>
        <dbReference type="RuleBase" id="RU361168"/>
    </source>
</evidence>
<dbReference type="EC" id="3.2.1.22" evidence="3 6"/>
<organism evidence="7 8">
    <name type="scientific">Diplodia intermedia</name>
    <dbReference type="NCBI Taxonomy" id="856260"/>
    <lineage>
        <taxon>Eukaryota</taxon>
        <taxon>Fungi</taxon>
        <taxon>Dikarya</taxon>
        <taxon>Ascomycota</taxon>
        <taxon>Pezizomycotina</taxon>
        <taxon>Dothideomycetes</taxon>
        <taxon>Dothideomycetes incertae sedis</taxon>
        <taxon>Botryosphaeriales</taxon>
        <taxon>Botryosphaeriaceae</taxon>
        <taxon>Diplodia</taxon>
    </lineage>
</organism>
<dbReference type="InterPro" id="IPR002241">
    <property type="entry name" value="Glyco_hydro_27"/>
</dbReference>
<comment type="similarity">
    <text evidence="2 6">Belongs to the glycosyl hydrolase 27 family.</text>
</comment>
<proteinExistence type="inferred from homology"/>
<gene>
    <name evidence="7" type="ORF">SLS58_007241</name>
</gene>
<dbReference type="PANTHER" id="PTHR11452">
    <property type="entry name" value="ALPHA-GALACTOSIDASE/ALPHA-N-ACETYLGALACTOSAMINIDASE"/>
    <property type="match status" value="1"/>
</dbReference>
<keyword evidence="4 6" id="KW-0378">Hydrolase</keyword>
<dbReference type="EMBL" id="JAKEKT020000054">
    <property type="protein sequence ID" value="KAL1640127.1"/>
    <property type="molecule type" value="Genomic_DNA"/>
</dbReference>
<dbReference type="InterPro" id="IPR017853">
    <property type="entry name" value="GH"/>
</dbReference>
<name>A0ABR3TKY3_9PEZI</name>
<evidence type="ECO:0000256" key="5">
    <source>
        <dbReference type="ARBA" id="ARBA00023295"/>
    </source>
</evidence>
<dbReference type="Pfam" id="PF16499">
    <property type="entry name" value="Melibiase_2"/>
    <property type="match status" value="1"/>
</dbReference>
<evidence type="ECO:0000313" key="8">
    <source>
        <dbReference type="Proteomes" id="UP001521184"/>
    </source>
</evidence>
<dbReference type="PANTHER" id="PTHR11452:SF75">
    <property type="entry name" value="ALPHA-GALACTOSIDASE MEL1"/>
    <property type="match status" value="1"/>
</dbReference>
<evidence type="ECO:0000256" key="4">
    <source>
        <dbReference type="ARBA" id="ARBA00022801"/>
    </source>
</evidence>
<reference evidence="7 8" key="1">
    <citation type="journal article" date="2023" name="Plant Dis.">
        <title>First Report of Diplodia intermedia Causing Canker and Dieback Diseases on Apple Trees in Canada.</title>
        <authorList>
            <person name="Ellouze W."/>
            <person name="Ilyukhin E."/>
            <person name="Sulman M."/>
            <person name="Ali S."/>
        </authorList>
    </citation>
    <scope>NUCLEOTIDE SEQUENCE [LARGE SCALE GENOMIC DNA]</scope>
    <source>
        <strain evidence="7 8">M45-28</strain>
    </source>
</reference>
<dbReference type="SUPFAM" id="SSF51445">
    <property type="entry name" value="(Trans)glycosidases"/>
    <property type="match status" value="1"/>
</dbReference>
<keyword evidence="6" id="KW-1015">Disulfide bond</keyword>